<dbReference type="GO" id="GO:0020037">
    <property type="term" value="F:heme binding"/>
    <property type="evidence" value="ECO:0007669"/>
    <property type="project" value="TreeGrafter"/>
</dbReference>
<accession>A0A3B1DZP0</accession>
<evidence type="ECO:0000256" key="1">
    <source>
        <dbReference type="ARBA" id="ARBA00004651"/>
    </source>
</evidence>
<dbReference type="GO" id="GO:0009325">
    <property type="term" value="C:nitrate reductase complex"/>
    <property type="evidence" value="ECO:0007669"/>
    <property type="project" value="InterPro"/>
</dbReference>
<keyword evidence="6" id="KW-0479">Metal-binding</keyword>
<keyword evidence="5 13" id="KW-0812">Transmembrane</keyword>
<keyword evidence="10" id="KW-0408">Iron</keyword>
<organism evidence="15">
    <name type="scientific">hydrothermal vent metagenome</name>
    <dbReference type="NCBI Taxonomy" id="652676"/>
    <lineage>
        <taxon>unclassified sequences</taxon>
        <taxon>metagenomes</taxon>
        <taxon>ecological metagenomes</taxon>
    </lineage>
</organism>
<dbReference type="GO" id="GO:0046872">
    <property type="term" value="F:metal ion binding"/>
    <property type="evidence" value="ECO:0007669"/>
    <property type="project" value="UniProtKB-KW"/>
</dbReference>
<dbReference type="EMBL" id="UOGL01000521">
    <property type="protein sequence ID" value="VAX41220.1"/>
    <property type="molecule type" value="Genomic_DNA"/>
</dbReference>
<feature type="domain" description="NarG-like" evidence="14">
    <location>
        <begin position="7"/>
        <end position="222"/>
    </location>
</feature>
<evidence type="ECO:0000256" key="5">
    <source>
        <dbReference type="ARBA" id="ARBA00022692"/>
    </source>
</evidence>
<dbReference type="GO" id="GO:0019645">
    <property type="term" value="P:anaerobic electron transport chain"/>
    <property type="evidence" value="ECO:0007669"/>
    <property type="project" value="TreeGrafter"/>
</dbReference>
<keyword evidence="2" id="KW-0813">Transport</keyword>
<evidence type="ECO:0000256" key="8">
    <source>
        <dbReference type="ARBA" id="ARBA00022989"/>
    </source>
</evidence>
<gene>
    <name evidence="15" type="ORF">MNBD_PLANCTO02-426</name>
</gene>
<reference evidence="15" key="1">
    <citation type="submission" date="2018-06" db="EMBL/GenBank/DDBJ databases">
        <authorList>
            <person name="Zhirakovskaya E."/>
        </authorList>
    </citation>
    <scope>NUCLEOTIDE SEQUENCE</scope>
</reference>
<dbReference type="Pfam" id="PF02665">
    <property type="entry name" value="Nitrate_red_gam"/>
    <property type="match status" value="1"/>
</dbReference>
<evidence type="ECO:0000256" key="6">
    <source>
        <dbReference type="ARBA" id="ARBA00022723"/>
    </source>
</evidence>
<dbReference type="Gene3D" id="1.20.950.20">
    <property type="entry name" value="Transmembrane di-heme cytochromes, Chain C"/>
    <property type="match status" value="1"/>
</dbReference>
<name>A0A3B1DZP0_9ZZZZ</name>
<dbReference type="PANTHER" id="PTHR30598:SF3">
    <property type="entry name" value="RESPIRATORY NITRATE REDUCTASE 1 GAMMA CHAIN"/>
    <property type="match status" value="1"/>
</dbReference>
<dbReference type="PANTHER" id="PTHR30598">
    <property type="entry name" value="NITRATE REDUCTASE PRIVATE CHAPERONE, REDOX ENZYME MATURATION PROTEIN REMP FAMILY"/>
    <property type="match status" value="1"/>
</dbReference>
<evidence type="ECO:0000256" key="11">
    <source>
        <dbReference type="ARBA" id="ARBA00023063"/>
    </source>
</evidence>
<dbReference type="GO" id="GO:0005886">
    <property type="term" value="C:plasma membrane"/>
    <property type="evidence" value="ECO:0007669"/>
    <property type="project" value="UniProtKB-SubCell"/>
</dbReference>
<dbReference type="SUPFAM" id="SSF103501">
    <property type="entry name" value="Respiratory nitrate reductase 1 gamma chain"/>
    <property type="match status" value="1"/>
</dbReference>
<dbReference type="InterPro" id="IPR023234">
    <property type="entry name" value="NarG-like_domain"/>
</dbReference>
<dbReference type="EC" id="1.7.99.4" evidence="15"/>
<feature type="transmembrane region" description="Helical" evidence="13">
    <location>
        <begin position="49"/>
        <end position="74"/>
    </location>
</feature>
<proteinExistence type="predicted"/>
<keyword evidence="12 13" id="KW-0472">Membrane</keyword>
<dbReference type="GO" id="GO:0008940">
    <property type="term" value="F:nitrate reductase activity"/>
    <property type="evidence" value="ECO:0007669"/>
    <property type="project" value="InterPro"/>
</dbReference>
<evidence type="ECO:0000256" key="13">
    <source>
        <dbReference type="SAM" id="Phobius"/>
    </source>
</evidence>
<evidence type="ECO:0000256" key="4">
    <source>
        <dbReference type="ARBA" id="ARBA00022617"/>
    </source>
</evidence>
<evidence type="ECO:0000256" key="9">
    <source>
        <dbReference type="ARBA" id="ARBA00023002"/>
    </source>
</evidence>
<dbReference type="GO" id="GO:0009055">
    <property type="term" value="F:electron transfer activity"/>
    <property type="evidence" value="ECO:0007669"/>
    <property type="project" value="TreeGrafter"/>
</dbReference>
<evidence type="ECO:0000259" key="14">
    <source>
        <dbReference type="Pfam" id="PF02665"/>
    </source>
</evidence>
<keyword evidence="7" id="KW-0249">Electron transport</keyword>
<feature type="transmembrane region" description="Helical" evidence="13">
    <location>
        <begin position="6"/>
        <end position="28"/>
    </location>
</feature>
<feature type="transmembrane region" description="Helical" evidence="13">
    <location>
        <begin position="86"/>
        <end position="109"/>
    </location>
</feature>
<feature type="transmembrane region" description="Helical" evidence="13">
    <location>
        <begin position="129"/>
        <end position="150"/>
    </location>
</feature>
<dbReference type="InterPro" id="IPR051936">
    <property type="entry name" value="Heme-iron_electron_transfer"/>
</dbReference>
<dbReference type="GO" id="GO:0042128">
    <property type="term" value="P:nitrate assimilation"/>
    <property type="evidence" value="ECO:0007669"/>
    <property type="project" value="UniProtKB-KW"/>
</dbReference>
<feature type="transmembrane region" description="Helical" evidence="13">
    <location>
        <begin position="185"/>
        <end position="208"/>
    </location>
</feature>
<keyword evidence="9 15" id="KW-0560">Oxidoreductase</keyword>
<keyword evidence="11" id="KW-0534">Nitrate assimilation</keyword>
<dbReference type="InterPro" id="IPR003816">
    <property type="entry name" value="Nitrate_red_gam"/>
</dbReference>
<evidence type="ECO:0000256" key="10">
    <source>
        <dbReference type="ARBA" id="ARBA00023004"/>
    </source>
</evidence>
<sequence length="230" mass="26566">MDKHILDNFLFVGLPYICLFTFFLMTIYRYRVQSFSYSSLSSQFLENEYHFWAVVPFHYGILAVTAGHLIAFAVPRTILAWNSVPLRLYILEISALICGLLTLIGLIGIIVRRVSYPKIKIVTTITDKVLFAMLLIQTVSGVCVAIFLPWGSNWFASNLSPYLWSIFKLNPEITYVASMPLLVKLHVVLAFLTIGFFPFTRLVHVLVIPNPYLWRKPQVVRWNGWMKKRN</sequence>
<comment type="subcellular location">
    <subcellularLocation>
        <location evidence="1">Cell membrane</location>
        <topology evidence="1">Multi-pass membrane protein</topology>
    </subcellularLocation>
</comment>
<dbReference type="AlphaFoldDB" id="A0A3B1DZP0"/>
<evidence type="ECO:0000256" key="7">
    <source>
        <dbReference type="ARBA" id="ARBA00022982"/>
    </source>
</evidence>
<keyword evidence="3" id="KW-1003">Cell membrane</keyword>
<evidence type="ECO:0000313" key="15">
    <source>
        <dbReference type="EMBL" id="VAX41220.1"/>
    </source>
</evidence>
<evidence type="ECO:0000256" key="2">
    <source>
        <dbReference type="ARBA" id="ARBA00022448"/>
    </source>
</evidence>
<evidence type="ECO:0000256" key="12">
    <source>
        <dbReference type="ARBA" id="ARBA00023136"/>
    </source>
</evidence>
<dbReference type="InterPro" id="IPR036197">
    <property type="entry name" value="NarG-like_sf"/>
</dbReference>
<keyword evidence="8 13" id="KW-1133">Transmembrane helix</keyword>
<evidence type="ECO:0000256" key="3">
    <source>
        <dbReference type="ARBA" id="ARBA00022475"/>
    </source>
</evidence>
<dbReference type="NCBIfam" id="TIGR00351">
    <property type="entry name" value="narI"/>
    <property type="match status" value="1"/>
</dbReference>
<protein>
    <submittedName>
        <fullName evidence="15">Respiratory nitrate reductase gamma chain</fullName>
        <ecNumber evidence="15">1.7.99.4</ecNumber>
    </submittedName>
</protein>
<keyword evidence="4" id="KW-0349">Heme</keyword>